<keyword evidence="2" id="KW-1185">Reference proteome</keyword>
<evidence type="ECO:0000313" key="1">
    <source>
        <dbReference type="EMBL" id="KAL2346261.1"/>
    </source>
</evidence>
<proteinExistence type="predicted"/>
<name>A0ABD1NE83_9FABA</name>
<dbReference type="AlphaFoldDB" id="A0ABD1NE83"/>
<dbReference type="Proteomes" id="UP001603857">
    <property type="component" value="Unassembled WGS sequence"/>
</dbReference>
<accession>A0ABD1NE83</accession>
<reference evidence="1 2" key="1">
    <citation type="submission" date="2024-08" db="EMBL/GenBank/DDBJ databases">
        <title>Insights into the chromosomal genome structure of Flemingia macrophylla.</title>
        <authorList>
            <person name="Ding Y."/>
            <person name="Zhao Y."/>
            <person name="Bi W."/>
            <person name="Wu M."/>
            <person name="Zhao G."/>
            <person name="Gong Y."/>
            <person name="Li W."/>
            <person name="Zhang P."/>
        </authorList>
    </citation>
    <scope>NUCLEOTIDE SEQUENCE [LARGE SCALE GENOMIC DNA]</scope>
    <source>
        <strain evidence="1">DYQJB</strain>
        <tissue evidence="1">Leaf</tissue>
    </source>
</reference>
<organism evidence="1 2">
    <name type="scientific">Flemingia macrophylla</name>
    <dbReference type="NCBI Taxonomy" id="520843"/>
    <lineage>
        <taxon>Eukaryota</taxon>
        <taxon>Viridiplantae</taxon>
        <taxon>Streptophyta</taxon>
        <taxon>Embryophyta</taxon>
        <taxon>Tracheophyta</taxon>
        <taxon>Spermatophyta</taxon>
        <taxon>Magnoliopsida</taxon>
        <taxon>eudicotyledons</taxon>
        <taxon>Gunneridae</taxon>
        <taxon>Pentapetalae</taxon>
        <taxon>rosids</taxon>
        <taxon>fabids</taxon>
        <taxon>Fabales</taxon>
        <taxon>Fabaceae</taxon>
        <taxon>Papilionoideae</taxon>
        <taxon>50 kb inversion clade</taxon>
        <taxon>NPAAA clade</taxon>
        <taxon>indigoferoid/millettioid clade</taxon>
        <taxon>Phaseoleae</taxon>
        <taxon>Flemingia</taxon>
    </lineage>
</organism>
<sequence length="121" mass="13024">MKEWRCEHRGEARWEGDVAAGANHNVGSEVPEVVEALQEGLGEADGEEKGVVVGRCRRDGGKGVVSDRNCNGLHTVRDGEEEEARGGIGSFEVVVYDKHRIDVAIDGVGKGDTKKVVRVVT</sequence>
<comment type="caution">
    <text evidence="1">The sequence shown here is derived from an EMBL/GenBank/DDBJ whole genome shotgun (WGS) entry which is preliminary data.</text>
</comment>
<protein>
    <submittedName>
        <fullName evidence="1">Uncharacterized protein</fullName>
    </submittedName>
</protein>
<dbReference type="EMBL" id="JBGMDY010000001">
    <property type="protein sequence ID" value="KAL2346261.1"/>
    <property type="molecule type" value="Genomic_DNA"/>
</dbReference>
<gene>
    <name evidence="1" type="ORF">Fmac_000261</name>
</gene>
<evidence type="ECO:0000313" key="2">
    <source>
        <dbReference type="Proteomes" id="UP001603857"/>
    </source>
</evidence>